<protein>
    <recommendedName>
        <fullName evidence="1">MMS19 nucleotide excision repair protein</fullName>
    </recommendedName>
</protein>
<evidence type="ECO:0000313" key="3">
    <source>
        <dbReference type="Proteomes" id="UP000823775"/>
    </source>
</evidence>
<keyword evidence="1" id="KW-0227">DNA damage</keyword>
<comment type="function">
    <text evidence="1">Key component of the cytosolic iron-sulfur protein assembly (CIA) complex, a multiprotein complex that mediates the incorporation of iron-sulfur cluster into apoproteins specifically involved in DNA metabolism and genomic integrity. In the CIA complex, MMS19 acts as an adapter between early-acting CIA components and a subset of cellular target iron-sulfur proteins.</text>
</comment>
<dbReference type="InterPro" id="IPR016024">
    <property type="entry name" value="ARM-type_fold"/>
</dbReference>
<name>A0ABS8UZM1_DATST</name>
<keyword evidence="1" id="KW-0539">Nucleus</keyword>
<comment type="similarity">
    <text evidence="1">Belongs to the MET18/MMS19 family.</text>
</comment>
<reference evidence="2 3" key="1">
    <citation type="journal article" date="2021" name="BMC Genomics">
        <title>Datura genome reveals duplications of psychoactive alkaloid biosynthetic genes and high mutation rate following tissue culture.</title>
        <authorList>
            <person name="Rajewski A."/>
            <person name="Carter-House D."/>
            <person name="Stajich J."/>
            <person name="Litt A."/>
        </authorList>
    </citation>
    <scope>NUCLEOTIDE SEQUENCE [LARGE SCALE GENOMIC DNA]</scope>
    <source>
        <strain evidence="2">AR-01</strain>
    </source>
</reference>
<comment type="subcellular location">
    <subcellularLocation>
        <location evidence="1">Nucleus</location>
    </subcellularLocation>
</comment>
<dbReference type="PANTHER" id="PTHR12891">
    <property type="entry name" value="DNA REPAIR/TRANSCRIPTION PROTEIN MET18/MMS19"/>
    <property type="match status" value="1"/>
</dbReference>
<dbReference type="PANTHER" id="PTHR12891:SF0">
    <property type="entry name" value="MMS19 NUCLEOTIDE EXCISION REPAIR PROTEIN HOMOLOG"/>
    <property type="match status" value="1"/>
</dbReference>
<dbReference type="EMBL" id="JACEIK010003095">
    <property type="protein sequence ID" value="MCD9640271.1"/>
    <property type="molecule type" value="Genomic_DNA"/>
</dbReference>
<keyword evidence="1" id="KW-0234">DNA repair</keyword>
<sequence length="102" mass="11437">MVNLAFDGSFIHFATSFVNAGQEAIIENAPTVIRSLIELTSYPYMMVIRETAIQCLGAMSELPHARIYPMRIQVLQAITKALDDPKRAVRLEAVKCRLAWTV</sequence>
<dbReference type="Gene3D" id="1.25.10.10">
    <property type="entry name" value="Leucine-rich Repeat Variant"/>
    <property type="match status" value="1"/>
</dbReference>
<comment type="caution">
    <text evidence="2">The sequence shown here is derived from an EMBL/GenBank/DDBJ whole genome shotgun (WGS) entry which is preliminary data.</text>
</comment>
<dbReference type="InterPro" id="IPR011989">
    <property type="entry name" value="ARM-like"/>
</dbReference>
<evidence type="ECO:0000313" key="2">
    <source>
        <dbReference type="EMBL" id="MCD9640271.1"/>
    </source>
</evidence>
<keyword evidence="3" id="KW-1185">Reference proteome</keyword>
<accession>A0ABS8UZM1</accession>
<evidence type="ECO:0000256" key="1">
    <source>
        <dbReference type="RuleBase" id="RU367072"/>
    </source>
</evidence>
<gene>
    <name evidence="2" type="primary">MMS19</name>
    <name evidence="2" type="ORF">HAX54_025472</name>
</gene>
<proteinExistence type="inferred from homology"/>
<dbReference type="InterPro" id="IPR039920">
    <property type="entry name" value="MMS19"/>
</dbReference>
<organism evidence="2 3">
    <name type="scientific">Datura stramonium</name>
    <name type="common">Jimsonweed</name>
    <name type="synonym">Common thornapple</name>
    <dbReference type="NCBI Taxonomy" id="4076"/>
    <lineage>
        <taxon>Eukaryota</taxon>
        <taxon>Viridiplantae</taxon>
        <taxon>Streptophyta</taxon>
        <taxon>Embryophyta</taxon>
        <taxon>Tracheophyta</taxon>
        <taxon>Spermatophyta</taxon>
        <taxon>Magnoliopsida</taxon>
        <taxon>eudicotyledons</taxon>
        <taxon>Gunneridae</taxon>
        <taxon>Pentapetalae</taxon>
        <taxon>asterids</taxon>
        <taxon>lamiids</taxon>
        <taxon>Solanales</taxon>
        <taxon>Solanaceae</taxon>
        <taxon>Solanoideae</taxon>
        <taxon>Datureae</taxon>
        <taxon>Datura</taxon>
    </lineage>
</organism>
<dbReference type="Proteomes" id="UP000823775">
    <property type="component" value="Unassembled WGS sequence"/>
</dbReference>
<dbReference type="SUPFAM" id="SSF48371">
    <property type="entry name" value="ARM repeat"/>
    <property type="match status" value="1"/>
</dbReference>